<accession>A0A2W3Z2P8</accession>
<sequence length="76" mass="9066">MESEVVQMSKAPIYLPISLLDVFEMIEDEKTDQLYVEYQNSLSPVKNFDFTLSELNRKNFYIKQEYIPKNDQEKPL</sequence>
<dbReference type="Proteomes" id="UP000249828">
    <property type="component" value="Unassembled WGS sequence"/>
</dbReference>
<proteinExistence type="predicted"/>
<keyword evidence="2" id="KW-1185">Reference proteome</keyword>
<dbReference type="AlphaFoldDB" id="A0A2W3Z2P8"/>
<name>A0A2W3Z2P8_9ENTE</name>
<organism evidence="1 2">
    <name type="scientific">Enterococcus plantarum</name>
    <dbReference type="NCBI Taxonomy" id="1077675"/>
    <lineage>
        <taxon>Bacteria</taxon>
        <taxon>Bacillati</taxon>
        <taxon>Bacillota</taxon>
        <taxon>Bacilli</taxon>
        <taxon>Lactobacillales</taxon>
        <taxon>Enterococcaceae</taxon>
        <taxon>Enterococcus</taxon>
    </lineage>
</organism>
<gene>
    <name evidence="1" type="ORF">CI088_07765</name>
</gene>
<evidence type="ECO:0000313" key="1">
    <source>
        <dbReference type="EMBL" id="PZL74086.1"/>
    </source>
</evidence>
<comment type="caution">
    <text evidence="1">The sequence shown here is derived from an EMBL/GenBank/DDBJ whole genome shotgun (WGS) entry which is preliminary data.</text>
</comment>
<reference evidence="1 2" key="1">
    <citation type="submission" date="2017-11" db="EMBL/GenBank/DDBJ databases">
        <title>Draft genome sequence of Enterococcus plantarum TRW2 strain isolated from lettuce.</title>
        <authorList>
            <person name="Kim E.B."/>
            <person name="Marco M.L."/>
            <person name="Williams T.R."/>
            <person name="You I.H."/>
        </authorList>
    </citation>
    <scope>NUCLEOTIDE SEQUENCE [LARGE SCALE GENOMIC DNA]</scope>
    <source>
        <strain evidence="1 2">TRW2</strain>
    </source>
</reference>
<evidence type="ECO:0000313" key="2">
    <source>
        <dbReference type="Proteomes" id="UP000249828"/>
    </source>
</evidence>
<protein>
    <submittedName>
        <fullName evidence="1">Uncharacterized protein</fullName>
    </submittedName>
</protein>
<dbReference type="EMBL" id="PIEU01000057">
    <property type="protein sequence ID" value="PZL74086.1"/>
    <property type="molecule type" value="Genomic_DNA"/>
</dbReference>